<reference evidence="3 4" key="1">
    <citation type="submission" date="2020-08" db="EMBL/GenBank/DDBJ databases">
        <title>Genomic Encyclopedia of Type Strains, Phase III (KMG-III): the genomes of soil and plant-associated and newly described type strains.</title>
        <authorList>
            <person name="Whitman W."/>
        </authorList>
    </citation>
    <scope>NUCLEOTIDE SEQUENCE [LARGE SCALE GENOMIC DNA]</scope>
    <source>
        <strain evidence="3 4">CECT 8897</strain>
    </source>
</reference>
<proteinExistence type="predicted"/>
<comment type="caution">
    <text evidence="3">The sequence shown here is derived from an EMBL/GenBank/DDBJ whole genome shotgun (WGS) entry which is preliminary data.</text>
</comment>
<dbReference type="Pfam" id="PF10119">
    <property type="entry name" value="MethyTransf_Reg"/>
    <property type="match status" value="1"/>
</dbReference>
<evidence type="ECO:0000313" key="3">
    <source>
        <dbReference type="EMBL" id="MBB3121957.1"/>
    </source>
</evidence>
<accession>A0A7W5FWL7</accession>
<dbReference type="GO" id="GO:0032259">
    <property type="term" value="P:methylation"/>
    <property type="evidence" value="ECO:0007669"/>
    <property type="project" value="UniProtKB-KW"/>
</dbReference>
<feature type="domain" description="Methyltransferase regulatory" evidence="2">
    <location>
        <begin position="224"/>
        <end position="306"/>
    </location>
</feature>
<protein>
    <submittedName>
        <fullName evidence="3">SAM-dependent methyltransferase</fullName>
    </submittedName>
</protein>
<keyword evidence="3" id="KW-0808">Transferase</keyword>
<keyword evidence="4" id="KW-1185">Reference proteome</keyword>
<evidence type="ECO:0000259" key="1">
    <source>
        <dbReference type="Pfam" id="PF08242"/>
    </source>
</evidence>
<evidence type="ECO:0000259" key="2">
    <source>
        <dbReference type="Pfam" id="PF10119"/>
    </source>
</evidence>
<keyword evidence="3" id="KW-0489">Methyltransferase</keyword>
<dbReference type="AlphaFoldDB" id="A0A7W5FWL7"/>
<dbReference type="PANTHER" id="PTHR45128">
    <property type="entry name" value="METHYLTRANSFERASE TYPE 11"/>
    <property type="match status" value="1"/>
</dbReference>
<dbReference type="SUPFAM" id="SSF53335">
    <property type="entry name" value="S-adenosyl-L-methionine-dependent methyltransferases"/>
    <property type="match status" value="1"/>
</dbReference>
<dbReference type="RefSeq" id="WP_183443636.1">
    <property type="nucleotide sequence ID" value="NZ_JACHXD010000022.1"/>
</dbReference>
<evidence type="ECO:0000313" key="4">
    <source>
        <dbReference type="Proteomes" id="UP000541535"/>
    </source>
</evidence>
<feature type="domain" description="Methyltransferase type 12" evidence="1">
    <location>
        <begin position="48"/>
        <end position="148"/>
    </location>
</feature>
<dbReference type="InterPro" id="IPR013217">
    <property type="entry name" value="Methyltransf_12"/>
</dbReference>
<name>A0A7W5FWL7_9BURK</name>
<dbReference type="GO" id="GO:0008168">
    <property type="term" value="F:methyltransferase activity"/>
    <property type="evidence" value="ECO:0007669"/>
    <property type="project" value="UniProtKB-KW"/>
</dbReference>
<dbReference type="InterPro" id="IPR029063">
    <property type="entry name" value="SAM-dependent_MTases_sf"/>
</dbReference>
<sequence>MDWHEGYVDGIDYLADYFREQSPVHLNFACALAGVEPVPLERAFTAFELGCGQGLTSAILAASNPHGRFYAADFNPAQITAAQALAGQAGLDNVQWLENSFAELAAGAVALPPLDFITMHGVYSWVNQENRRHIVRFIQRYLKPGGVVYVSYNALPGCSGILPLQRLLLEHTSLQAGGPSRQLTQAASHVAQLREAGAAYFADNDSAALRRHLKGLQESTPESRRYQAHEYLNRGWDALYHADVARDLADARLEYVSSADLCWNLPARYLTPPQRALLEEQTLPALRETVRDVLMNTAFRRDIFVRGTRRMHPLRQADWLGRCRLALSAVREHAVLSLNLPIGAVELEDALFNPMLDALAEGPRTVHELAQLPALRGKSVLEVARLASLLVDSEQVSVCAPPAAGGDGGAAAGRLNAVLAQRACEDSRYRALAAPLLGGGVKTPLLQRLVHGALHALGAGAEAGQLAAHVCRSLERQEQAVQRDGCEPASAEVRRREVDSAVRAILALRLPVWRQLGVLTTNHKGP</sequence>
<dbReference type="Gene3D" id="3.40.50.150">
    <property type="entry name" value="Vaccinia Virus protein VP39"/>
    <property type="match status" value="1"/>
</dbReference>
<dbReference type="InterPro" id="IPR018773">
    <property type="entry name" value="MeTrfase_reg_dom_prd"/>
</dbReference>
<gene>
    <name evidence="3" type="ORF">FHS03_005052</name>
</gene>
<dbReference type="Pfam" id="PF08242">
    <property type="entry name" value="Methyltransf_12"/>
    <property type="match status" value="1"/>
</dbReference>
<dbReference type="Proteomes" id="UP000541535">
    <property type="component" value="Unassembled WGS sequence"/>
</dbReference>
<dbReference type="PANTHER" id="PTHR45128:SF1">
    <property type="entry name" value="S-ADENOSYLMETHIONINE-DEPENDENT METHYLTRANSFERASE RV2258C"/>
    <property type="match status" value="1"/>
</dbReference>
<organism evidence="3 4">
    <name type="scientific">Pseudoduganella violacea</name>
    <dbReference type="NCBI Taxonomy" id="1715466"/>
    <lineage>
        <taxon>Bacteria</taxon>
        <taxon>Pseudomonadati</taxon>
        <taxon>Pseudomonadota</taxon>
        <taxon>Betaproteobacteria</taxon>
        <taxon>Burkholderiales</taxon>
        <taxon>Oxalobacteraceae</taxon>
        <taxon>Telluria group</taxon>
        <taxon>Pseudoduganella</taxon>
    </lineage>
</organism>
<dbReference type="CDD" id="cd02440">
    <property type="entry name" value="AdoMet_MTases"/>
    <property type="match status" value="1"/>
</dbReference>
<dbReference type="InterPro" id="IPR053173">
    <property type="entry name" value="SAM-binding_MTase"/>
</dbReference>
<dbReference type="EMBL" id="JACHXD010000022">
    <property type="protein sequence ID" value="MBB3121957.1"/>
    <property type="molecule type" value="Genomic_DNA"/>
</dbReference>